<proteinExistence type="predicted"/>
<keyword evidence="1" id="KW-0472">Membrane</keyword>
<sequence length="177" mass="19647">MMRRMISSLTKVRRQEDGGVTLEFALVFPAIFFLVLSGLELGLVTLQHAQLERAVDLTVRDIRLNTGVNPQHDDIKALICSRASFINNCETSVQLEMIRQDPFNAITVPAVPDCTDLSEVVRPVRTFHNGLENELMVLRACAKINPMFPTSAMGKALVNEEGQYALTATTVFVQEPS</sequence>
<keyword evidence="4" id="KW-1185">Reference proteome</keyword>
<keyword evidence="1" id="KW-1133">Transmembrane helix</keyword>
<dbReference type="InterPro" id="IPR012495">
    <property type="entry name" value="TadE-like_dom"/>
</dbReference>
<dbReference type="OrthoDB" id="7907064at2"/>
<dbReference type="STRING" id="1715692.RUE5091_01002"/>
<evidence type="ECO:0000313" key="4">
    <source>
        <dbReference type="Proteomes" id="UP000051260"/>
    </source>
</evidence>
<reference evidence="4" key="1">
    <citation type="submission" date="2015-09" db="EMBL/GenBank/DDBJ databases">
        <authorList>
            <person name="Rodrigo-Torres L."/>
            <person name="Arahal D.R."/>
        </authorList>
    </citation>
    <scope>NUCLEOTIDE SEQUENCE [LARGE SCALE GENOMIC DNA]</scope>
    <source>
        <strain evidence="4">CECT 5091</strain>
    </source>
</reference>
<dbReference type="Pfam" id="PF07811">
    <property type="entry name" value="TadE"/>
    <property type="match status" value="1"/>
</dbReference>
<keyword evidence="1" id="KW-0812">Transmembrane</keyword>
<feature type="transmembrane region" description="Helical" evidence="1">
    <location>
        <begin position="20"/>
        <end position="39"/>
    </location>
</feature>
<dbReference type="AlphaFoldDB" id="A0A0P1INT6"/>
<name>A0A0P1INT6_9RHOB</name>
<organism evidence="3 4">
    <name type="scientific">Ruegeria denitrificans</name>
    <dbReference type="NCBI Taxonomy" id="1715692"/>
    <lineage>
        <taxon>Bacteria</taxon>
        <taxon>Pseudomonadati</taxon>
        <taxon>Pseudomonadota</taxon>
        <taxon>Alphaproteobacteria</taxon>
        <taxon>Rhodobacterales</taxon>
        <taxon>Roseobacteraceae</taxon>
        <taxon>Ruegeria</taxon>
    </lineage>
</organism>
<protein>
    <submittedName>
        <fullName evidence="3">Flp pilus assembly protein TadG</fullName>
    </submittedName>
</protein>
<feature type="domain" description="TadE-like" evidence="2">
    <location>
        <begin position="18"/>
        <end position="58"/>
    </location>
</feature>
<dbReference type="Proteomes" id="UP000051260">
    <property type="component" value="Unassembled WGS sequence"/>
</dbReference>
<evidence type="ECO:0000256" key="1">
    <source>
        <dbReference type="SAM" id="Phobius"/>
    </source>
</evidence>
<dbReference type="EMBL" id="CYUD01000003">
    <property type="protein sequence ID" value="CUJ90588.1"/>
    <property type="molecule type" value="Genomic_DNA"/>
</dbReference>
<evidence type="ECO:0000259" key="2">
    <source>
        <dbReference type="Pfam" id="PF07811"/>
    </source>
</evidence>
<evidence type="ECO:0000313" key="3">
    <source>
        <dbReference type="EMBL" id="CUJ90588.1"/>
    </source>
</evidence>
<accession>A0A0P1INT6</accession>
<gene>
    <name evidence="3" type="ORF">RUE5091_01002</name>
</gene>